<name>A0A8K0F242_BRALA</name>
<evidence type="ECO:0000256" key="5">
    <source>
        <dbReference type="SAM" id="MobiDB-lite"/>
    </source>
</evidence>
<dbReference type="PROSITE" id="PS50850">
    <property type="entry name" value="MFS"/>
    <property type="match status" value="1"/>
</dbReference>
<dbReference type="Proteomes" id="UP000838412">
    <property type="component" value="Chromosome 8"/>
</dbReference>
<feature type="domain" description="Major facilitator superfamily (MFS) profile" evidence="7">
    <location>
        <begin position="21"/>
        <end position="506"/>
    </location>
</feature>
<organism evidence="8 9">
    <name type="scientific">Branchiostoma lanceolatum</name>
    <name type="common">Common lancelet</name>
    <name type="synonym">Amphioxus lanceolatum</name>
    <dbReference type="NCBI Taxonomy" id="7740"/>
    <lineage>
        <taxon>Eukaryota</taxon>
        <taxon>Metazoa</taxon>
        <taxon>Chordata</taxon>
        <taxon>Cephalochordata</taxon>
        <taxon>Leptocardii</taxon>
        <taxon>Amphioxiformes</taxon>
        <taxon>Branchiostomatidae</taxon>
        <taxon>Branchiostoma</taxon>
    </lineage>
</organism>
<keyword evidence="3 6" id="KW-1133">Transmembrane helix</keyword>
<evidence type="ECO:0000256" key="1">
    <source>
        <dbReference type="ARBA" id="ARBA00004141"/>
    </source>
</evidence>
<feature type="transmembrane region" description="Helical" evidence="6">
    <location>
        <begin position="166"/>
        <end position="192"/>
    </location>
</feature>
<dbReference type="Gene3D" id="1.20.1250.20">
    <property type="entry name" value="MFS general substrate transporter like domains"/>
    <property type="match status" value="1"/>
</dbReference>
<dbReference type="SUPFAM" id="SSF103473">
    <property type="entry name" value="MFS general substrate transporter"/>
    <property type="match status" value="1"/>
</dbReference>
<feature type="transmembrane region" description="Helical" evidence="6">
    <location>
        <begin position="366"/>
        <end position="387"/>
    </location>
</feature>
<dbReference type="InterPro" id="IPR005828">
    <property type="entry name" value="MFS_sugar_transport-like"/>
</dbReference>
<feature type="transmembrane region" description="Helical" evidence="6">
    <location>
        <begin position="423"/>
        <end position="441"/>
    </location>
</feature>
<evidence type="ECO:0000256" key="2">
    <source>
        <dbReference type="ARBA" id="ARBA00022692"/>
    </source>
</evidence>
<evidence type="ECO:0000313" key="9">
    <source>
        <dbReference type="Proteomes" id="UP000838412"/>
    </source>
</evidence>
<gene>
    <name evidence="8" type="primary">SLC22A3</name>
    <name evidence="8" type="ORF">BLAG_LOCUS23352</name>
</gene>
<feature type="transmembrane region" description="Helical" evidence="6">
    <location>
        <begin position="223"/>
        <end position="245"/>
    </location>
</feature>
<feature type="transmembrane region" description="Helical" evidence="6">
    <location>
        <begin position="251"/>
        <end position="269"/>
    </location>
</feature>
<comment type="subcellular location">
    <subcellularLocation>
        <location evidence="1">Membrane</location>
        <topology evidence="1">Multi-pass membrane protein</topology>
    </subcellularLocation>
</comment>
<feature type="transmembrane region" description="Helical" evidence="6">
    <location>
        <begin position="478"/>
        <end position="501"/>
    </location>
</feature>
<dbReference type="Pfam" id="PF00083">
    <property type="entry name" value="Sugar_tr"/>
    <property type="match status" value="1"/>
</dbReference>
<keyword evidence="9" id="KW-1185">Reference proteome</keyword>
<feature type="region of interest" description="Disordered" evidence="5">
    <location>
        <begin position="514"/>
        <end position="540"/>
    </location>
</feature>
<dbReference type="InterPro" id="IPR036259">
    <property type="entry name" value="MFS_trans_sf"/>
</dbReference>
<feature type="transmembrane region" description="Helical" evidence="6">
    <location>
        <begin position="336"/>
        <end position="354"/>
    </location>
</feature>
<feature type="transmembrane region" description="Helical" evidence="6">
    <location>
        <begin position="20"/>
        <end position="44"/>
    </location>
</feature>
<dbReference type="CDD" id="cd17317">
    <property type="entry name" value="MFS_SLC22"/>
    <property type="match status" value="1"/>
</dbReference>
<feature type="transmembrane region" description="Helical" evidence="6">
    <location>
        <begin position="453"/>
        <end position="472"/>
    </location>
</feature>
<accession>A0A8K0F242</accession>
<proteinExistence type="predicted"/>
<evidence type="ECO:0000256" key="3">
    <source>
        <dbReference type="ARBA" id="ARBA00022989"/>
    </source>
</evidence>
<feature type="transmembrane region" description="Helical" evidence="6">
    <location>
        <begin position="394"/>
        <end position="411"/>
    </location>
</feature>
<dbReference type="PANTHER" id="PTHR24064">
    <property type="entry name" value="SOLUTE CARRIER FAMILY 22 MEMBER"/>
    <property type="match status" value="1"/>
</dbReference>
<keyword evidence="2 6" id="KW-0812">Transmembrane</keyword>
<dbReference type="GO" id="GO:0022857">
    <property type="term" value="F:transmembrane transporter activity"/>
    <property type="evidence" value="ECO:0007669"/>
    <property type="project" value="InterPro"/>
</dbReference>
<sequence>MEWDDLLRKYLGEFGRFQKSTALLAILVGPTFAMSLVAMTFLAATPEHRCRVLGNSSSAGHRYRTEGYNTSVPAETIGYDDWKQSSCWMYKESNGTTTPKNETTACTYGWEYDRTIYQNTIVTEYDLVCWRSWLKGLGQSTYMAGTSLGGIFFGTLSDRFGRRPTIVLCLLLHVALSTGASFASDYASFIVLRALDGAAAHGAYYTSFVLAIEVVGPSKRNGVGMAIVLGYVHGYFMLCLLAYFLRTWRKLQLAQGLIMIPFVCYWWVLPESPRWLISNKRVKSARDALQRAARVNGVTIPDDVYTSLLTKSAESKEETTKFTMIDLLRTPRMRKITLLMCFAWMAVAGVYYGLILGMTDLAGDPYVNFALGAALELGLAAVGWAAMERWGRKPVTVGSALLAGIGCLASAGTTGHPTVSRNFALLGRVLIGVNFICFSAYSPDMFPTVVRGMGMGAVTAFSRVGTILAPFVTLLGDVWLPLPMLTFGVVSCAGGLAVYLVPETLGLPLPETIEDVENSGRQPQRKDNDKSESYTNPWPKRDPFRHVKRVVVCYQIARDGDYFSSILVP</sequence>
<dbReference type="AlphaFoldDB" id="A0A8K0F242"/>
<evidence type="ECO:0000256" key="4">
    <source>
        <dbReference type="ARBA" id="ARBA00023136"/>
    </source>
</evidence>
<evidence type="ECO:0000259" key="7">
    <source>
        <dbReference type="PROSITE" id="PS50850"/>
    </source>
</evidence>
<dbReference type="OrthoDB" id="5141738at2759"/>
<dbReference type="InterPro" id="IPR020846">
    <property type="entry name" value="MFS_dom"/>
</dbReference>
<protein>
    <submittedName>
        <fullName evidence="8">SLC22A3 protein</fullName>
    </submittedName>
</protein>
<evidence type="ECO:0000313" key="8">
    <source>
        <dbReference type="EMBL" id="CAH1271270.1"/>
    </source>
</evidence>
<dbReference type="GO" id="GO:0016020">
    <property type="term" value="C:membrane"/>
    <property type="evidence" value="ECO:0007669"/>
    <property type="project" value="UniProtKB-SubCell"/>
</dbReference>
<keyword evidence="4 6" id="KW-0472">Membrane</keyword>
<feature type="transmembrane region" description="Helical" evidence="6">
    <location>
        <begin position="198"/>
        <end position="216"/>
    </location>
</feature>
<reference evidence="8" key="1">
    <citation type="submission" date="2022-01" db="EMBL/GenBank/DDBJ databases">
        <authorList>
            <person name="Braso-Vives M."/>
        </authorList>
    </citation>
    <scope>NUCLEOTIDE SEQUENCE</scope>
</reference>
<dbReference type="EMBL" id="OV696693">
    <property type="protein sequence ID" value="CAH1271270.1"/>
    <property type="molecule type" value="Genomic_DNA"/>
</dbReference>
<evidence type="ECO:0000256" key="6">
    <source>
        <dbReference type="SAM" id="Phobius"/>
    </source>
</evidence>